<feature type="compositionally biased region" description="Basic and acidic residues" evidence="1">
    <location>
        <begin position="355"/>
        <end position="412"/>
    </location>
</feature>
<feature type="compositionally biased region" description="Polar residues" evidence="1">
    <location>
        <begin position="481"/>
        <end position="498"/>
    </location>
</feature>
<name>A0A9Q8ZCC3_CURCL</name>
<reference evidence="2" key="1">
    <citation type="submission" date="2021-12" db="EMBL/GenBank/DDBJ databases">
        <title>Curvularia clavata genome.</title>
        <authorList>
            <person name="Cao Y."/>
        </authorList>
    </citation>
    <scope>NUCLEOTIDE SEQUENCE</scope>
    <source>
        <strain evidence="2">Yc1106</strain>
    </source>
</reference>
<dbReference type="Gene3D" id="1.10.10.2670">
    <property type="entry name" value="E3 ubiquitin-protein ligase"/>
    <property type="match status" value="1"/>
</dbReference>
<dbReference type="InterPro" id="IPR042065">
    <property type="entry name" value="E3_ELL-like"/>
</dbReference>
<feature type="compositionally biased region" description="Low complexity" evidence="1">
    <location>
        <begin position="616"/>
        <end position="636"/>
    </location>
</feature>
<feature type="region of interest" description="Disordered" evidence="1">
    <location>
        <begin position="322"/>
        <end position="636"/>
    </location>
</feature>
<dbReference type="OrthoDB" id="2587563at2759"/>
<organism evidence="2 3">
    <name type="scientific">Curvularia clavata</name>
    <dbReference type="NCBI Taxonomy" id="95742"/>
    <lineage>
        <taxon>Eukaryota</taxon>
        <taxon>Fungi</taxon>
        <taxon>Dikarya</taxon>
        <taxon>Ascomycota</taxon>
        <taxon>Pezizomycotina</taxon>
        <taxon>Dothideomycetes</taxon>
        <taxon>Pleosporomycetidae</taxon>
        <taxon>Pleosporales</taxon>
        <taxon>Pleosporineae</taxon>
        <taxon>Pleosporaceae</taxon>
        <taxon>Curvularia</taxon>
    </lineage>
</organism>
<sequence length="699" mass="76944">MAASLLHTGGIALVGAPDGDIIPKDAKSTPVQAMQVDITQDIIDELLESARGGKLPQIIFGRTPQLKYGDKTHMLQSSTELHRYELYRSSRNSSYGDDDDDDDSHFEFAGLINHSLTVHKAEDVTAGVDSALEQLRNNMAAISEFKEANKTIVADATPGRASSHRRYPSASFKPSHLAPSKIGSPLLSAPSSPMHKRPPTSQPTNSHDVVVNALRVPVIHLLAREPATEASLAATCRTSLANIRDVLPKVAKRSTTDTDKWQLTDKSFRELNPYKFPYQSQEDRQQAIDSAIKSFDRQRLAKDDKLWQILLPQDQRGQGICLSRSTVKAPEAKPKASTPMHKISDLTKKKPVAKKAADKTTEKKPRETKPKAPKEIEIKPKSSIKEKYLARQKLAVKDVKEVKVPKEVKEEQTNASTPATSTPRAVAPPLHNTPTDASKNRPKKPSTTEGNAASARTKPKMSGRDALRDRPVQRPFKPTMPVNTKPKNPSPLSASPPINASDLDQSHPAHEALAASPAKSSVNSDRSLKRKANDLDSDIHNHNVVAKKPQMDRATPKQTPSHSNSKVNASTPSSTSSMKRKSDDSSSSNTPSTAPKVRKVANIDTGLASRYHHNNPRASPGASSSSTTSPSMPSLSFRQTVELSQKFQKYYKKYEELYWELTESDKPPTEAQRNNLLKMHKHLEEMKREIKAGAGMHHR</sequence>
<dbReference type="InterPro" id="IPR036390">
    <property type="entry name" value="WH_DNA-bd_sf"/>
</dbReference>
<feature type="compositionally biased region" description="Polar residues" evidence="1">
    <location>
        <begin position="413"/>
        <end position="423"/>
    </location>
</feature>
<dbReference type="SUPFAM" id="SSF46785">
    <property type="entry name" value="Winged helix' DNA-binding domain"/>
    <property type="match status" value="1"/>
</dbReference>
<dbReference type="VEuPathDB" id="FungiDB:yc1106_06389"/>
<protein>
    <submittedName>
        <fullName evidence="2">Uncharacterized protein</fullName>
    </submittedName>
</protein>
<dbReference type="AlphaFoldDB" id="A0A9Q8ZCC3"/>
<feature type="compositionally biased region" description="Low complexity" evidence="1">
    <location>
        <begin position="585"/>
        <end position="595"/>
    </location>
</feature>
<feature type="compositionally biased region" description="Low complexity" evidence="1">
    <location>
        <begin position="565"/>
        <end position="577"/>
    </location>
</feature>
<feature type="compositionally biased region" description="Basic and acidic residues" evidence="1">
    <location>
        <begin position="462"/>
        <end position="472"/>
    </location>
</feature>
<dbReference type="Proteomes" id="UP001056012">
    <property type="component" value="Chromosome 4"/>
</dbReference>
<evidence type="ECO:0000256" key="1">
    <source>
        <dbReference type="SAM" id="MobiDB-lite"/>
    </source>
</evidence>
<feature type="region of interest" description="Disordered" evidence="1">
    <location>
        <begin position="156"/>
        <end position="206"/>
    </location>
</feature>
<proteinExistence type="predicted"/>
<feature type="compositionally biased region" description="Basic and acidic residues" evidence="1">
    <location>
        <begin position="531"/>
        <end position="541"/>
    </location>
</feature>
<gene>
    <name evidence="2" type="ORF">yc1106_06389</name>
</gene>
<evidence type="ECO:0000313" key="2">
    <source>
        <dbReference type="EMBL" id="USP79115.1"/>
    </source>
</evidence>
<dbReference type="EMBL" id="CP089277">
    <property type="protein sequence ID" value="USP79115.1"/>
    <property type="molecule type" value="Genomic_DNA"/>
</dbReference>
<accession>A0A9Q8ZCC3</accession>
<evidence type="ECO:0000313" key="3">
    <source>
        <dbReference type="Proteomes" id="UP001056012"/>
    </source>
</evidence>
<keyword evidence="3" id="KW-1185">Reference proteome</keyword>